<dbReference type="Gene3D" id="1.10.3470.10">
    <property type="entry name" value="ABC transporter involved in vitamin B12 uptake, BtuC"/>
    <property type="match status" value="1"/>
</dbReference>
<evidence type="ECO:0000256" key="6">
    <source>
        <dbReference type="ARBA" id="ARBA00022989"/>
    </source>
</evidence>
<comment type="subcellular location">
    <subcellularLocation>
        <location evidence="1">Cell membrane</location>
        <topology evidence="1">Multi-pass membrane protein</topology>
    </subcellularLocation>
</comment>
<feature type="transmembrane region" description="Helical" evidence="8">
    <location>
        <begin position="81"/>
        <end position="99"/>
    </location>
</feature>
<accession>A0ABN3DUT0</accession>
<comment type="similarity">
    <text evidence="2">Belongs to the binding-protein-dependent transport system permease family. FecCD subfamily.</text>
</comment>
<evidence type="ECO:0000256" key="4">
    <source>
        <dbReference type="ARBA" id="ARBA00022475"/>
    </source>
</evidence>
<dbReference type="InterPro" id="IPR000522">
    <property type="entry name" value="ABC_transptr_permease_BtuC"/>
</dbReference>
<feature type="transmembrane region" description="Helical" evidence="8">
    <location>
        <begin position="292"/>
        <end position="310"/>
    </location>
</feature>
<keyword evidence="5 8" id="KW-0812">Transmembrane</keyword>
<keyword evidence="10" id="KW-1185">Reference proteome</keyword>
<evidence type="ECO:0000313" key="9">
    <source>
        <dbReference type="EMBL" id="GAA2240891.1"/>
    </source>
</evidence>
<protein>
    <submittedName>
        <fullName evidence="9">Iron chelate uptake ABC transporter family permease subunit</fullName>
    </submittedName>
</protein>
<sequence length="350" mass="35378">MSAARATVRLLGERVSFRVGRRLVATVGAVLLLLVVCAAIALYTGNSAISVDGVTAILLGDYAGSTSFEIYTVLDVRLPRMLAAVIAGGALGISGAIFQRLTDNPLGSPDLIGFTGGAATGALLVITTGGGLAVGTALGAFAGGVVAAAVILALAWRSGLEGYRLILVGIGVTAVLSAVRAYLLSRADLEDAQAGLRWLTGSLDGRDWGDVGIGAVACLMLVPATILAHRPLDRLAVGSELATAQGLTVSRWRIGIALIGTAWVGVAVVIAGPVAFVALAAPHILRSLTGGAGPLLLSSGLLGGLLLLLADLVGLRLFAPTQLPAGVVTAVVGGAYLLWILQRRRGRTMG</sequence>
<dbReference type="InterPro" id="IPR037294">
    <property type="entry name" value="ABC_BtuC-like"/>
</dbReference>
<proteinExistence type="inferred from homology"/>
<feature type="transmembrane region" description="Helical" evidence="8">
    <location>
        <begin position="137"/>
        <end position="156"/>
    </location>
</feature>
<feature type="transmembrane region" description="Helical" evidence="8">
    <location>
        <begin position="23"/>
        <end position="43"/>
    </location>
</feature>
<keyword evidence="4" id="KW-1003">Cell membrane</keyword>
<evidence type="ECO:0000256" key="5">
    <source>
        <dbReference type="ARBA" id="ARBA00022692"/>
    </source>
</evidence>
<evidence type="ECO:0000256" key="1">
    <source>
        <dbReference type="ARBA" id="ARBA00004651"/>
    </source>
</evidence>
<feature type="transmembrane region" description="Helical" evidence="8">
    <location>
        <begin position="322"/>
        <end position="341"/>
    </location>
</feature>
<name>A0ABN3DUT0_9MICO</name>
<gene>
    <name evidence="9" type="ORF">GCM10009851_27850</name>
</gene>
<dbReference type="PANTHER" id="PTHR30472">
    <property type="entry name" value="FERRIC ENTEROBACTIN TRANSPORT SYSTEM PERMEASE PROTEIN"/>
    <property type="match status" value="1"/>
</dbReference>
<organism evidence="9 10">
    <name type="scientific">Herbiconiux moechotypicola</name>
    <dbReference type="NCBI Taxonomy" id="637393"/>
    <lineage>
        <taxon>Bacteria</taxon>
        <taxon>Bacillati</taxon>
        <taxon>Actinomycetota</taxon>
        <taxon>Actinomycetes</taxon>
        <taxon>Micrococcales</taxon>
        <taxon>Microbacteriaceae</taxon>
        <taxon>Herbiconiux</taxon>
    </lineage>
</organism>
<evidence type="ECO:0000256" key="7">
    <source>
        <dbReference type="ARBA" id="ARBA00023136"/>
    </source>
</evidence>
<dbReference type="RefSeq" id="WP_259480025.1">
    <property type="nucleotide sequence ID" value="NZ_BAAAQY010000008.1"/>
</dbReference>
<dbReference type="Pfam" id="PF01032">
    <property type="entry name" value="FecCD"/>
    <property type="match status" value="1"/>
</dbReference>
<feature type="transmembrane region" description="Helical" evidence="8">
    <location>
        <begin position="162"/>
        <end position="183"/>
    </location>
</feature>
<reference evidence="9 10" key="1">
    <citation type="journal article" date="2019" name="Int. J. Syst. Evol. Microbiol.">
        <title>The Global Catalogue of Microorganisms (GCM) 10K type strain sequencing project: providing services to taxonomists for standard genome sequencing and annotation.</title>
        <authorList>
            <consortium name="The Broad Institute Genomics Platform"/>
            <consortium name="The Broad Institute Genome Sequencing Center for Infectious Disease"/>
            <person name="Wu L."/>
            <person name="Ma J."/>
        </authorList>
    </citation>
    <scope>NUCLEOTIDE SEQUENCE [LARGE SCALE GENOMIC DNA]</scope>
    <source>
        <strain evidence="9 10">JCM 16117</strain>
    </source>
</reference>
<evidence type="ECO:0000256" key="2">
    <source>
        <dbReference type="ARBA" id="ARBA00007935"/>
    </source>
</evidence>
<keyword evidence="3" id="KW-0813">Transport</keyword>
<evidence type="ECO:0000256" key="3">
    <source>
        <dbReference type="ARBA" id="ARBA00022448"/>
    </source>
</evidence>
<keyword evidence="7 8" id="KW-0472">Membrane</keyword>
<evidence type="ECO:0000256" key="8">
    <source>
        <dbReference type="SAM" id="Phobius"/>
    </source>
</evidence>
<keyword evidence="6 8" id="KW-1133">Transmembrane helix</keyword>
<dbReference type="PANTHER" id="PTHR30472:SF24">
    <property type="entry name" value="FERRIC ENTEROBACTIN TRANSPORT SYSTEM PERMEASE PROTEIN FEPG"/>
    <property type="match status" value="1"/>
</dbReference>
<comment type="caution">
    <text evidence="9">The sequence shown here is derived from an EMBL/GenBank/DDBJ whole genome shotgun (WGS) entry which is preliminary data.</text>
</comment>
<feature type="transmembrane region" description="Helical" evidence="8">
    <location>
        <begin position="252"/>
        <end position="280"/>
    </location>
</feature>
<evidence type="ECO:0000313" key="10">
    <source>
        <dbReference type="Proteomes" id="UP001500929"/>
    </source>
</evidence>
<dbReference type="SUPFAM" id="SSF81345">
    <property type="entry name" value="ABC transporter involved in vitamin B12 uptake, BtuC"/>
    <property type="match status" value="1"/>
</dbReference>
<dbReference type="CDD" id="cd06550">
    <property type="entry name" value="TM_ABC_iron-siderophores_like"/>
    <property type="match status" value="1"/>
</dbReference>
<dbReference type="EMBL" id="BAAAQY010000008">
    <property type="protein sequence ID" value="GAA2240891.1"/>
    <property type="molecule type" value="Genomic_DNA"/>
</dbReference>
<feature type="transmembrane region" description="Helical" evidence="8">
    <location>
        <begin position="111"/>
        <end position="130"/>
    </location>
</feature>
<dbReference type="Proteomes" id="UP001500929">
    <property type="component" value="Unassembled WGS sequence"/>
</dbReference>